<dbReference type="InterPro" id="IPR022682">
    <property type="entry name" value="Calpain_domain_III"/>
</dbReference>
<evidence type="ECO:0000313" key="2">
    <source>
        <dbReference type="Proteomes" id="UP000269396"/>
    </source>
</evidence>
<proteinExistence type="predicted"/>
<keyword evidence="2" id="KW-1185">Reference proteome</keyword>
<gene>
    <name evidence="1" type="ORF">SMTD_LOCUS10527</name>
</gene>
<dbReference type="AlphaFoldDB" id="A0A183P841"/>
<name>A0A183P841_9TREM</name>
<evidence type="ECO:0000313" key="1">
    <source>
        <dbReference type="EMBL" id="VDP54880.1"/>
    </source>
</evidence>
<organism evidence="1 2">
    <name type="scientific">Schistosoma mattheei</name>
    <dbReference type="NCBI Taxonomy" id="31246"/>
    <lineage>
        <taxon>Eukaryota</taxon>
        <taxon>Metazoa</taxon>
        <taxon>Spiralia</taxon>
        <taxon>Lophotrochozoa</taxon>
        <taxon>Platyhelminthes</taxon>
        <taxon>Trematoda</taxon>
        <taxon>Digenea</taxon>
        <taxon>Strigeidida</taxon>
        <taxon>Schistosomatoidea</taxon>
        <taxon>Schistosomatidae</taxon>
        <taxon>Schistosoma</taxon>
    </lineage>
</organism>
<dbReference type="Gene3D" id="2.60.120.380">
    <property type="match status" value="1"/>
</dbReference>
<dbReference type="SUPFAM" id="SSF49758">
    <property type="entry name" value="Calpain large subunit, middle domain (domain III)"/>
    <property type="match status" value="1"/>
</dbReference>
<accession>A0A183P841</accession>
<reference evidence="1 2" key="1">
    <citation type="submission" date="2018-11" db="EMBL/GenBank/DDBJ databases">
        <authorList>
            <consortium name="Pathogen Informatics"/>
        </authorList>
    </citation>
    <scope>NUCLEOTIDE SEQUENCE [LARGE SCALE GENOMIC DNA]</scope>
    <source>
        <strain>Denwood</strain>
        <strain evidence="2">Zambia</strain>
    </source>
</reference>
<dbReference type="EMBL" id="UZAL01030652">
    <property type="protein sequence ID" value="VDP54880.1"/>
    <property type="molecule type" value="Genomic_DNA"/>
</dbReference>
<dbReference type="InterPro" id="IPR036213">
    <property type="entry name" value="Calpain_III_sf"/>
</dbReference>
<dbReference type="STRING" id="31246.A0A183P841"/>
<dbReference type="Proteomes" id="UP000269396">
    <property type="component" value="Unassembled WGS sequence"/>
</dbReference>
<protein>
    <submittedName>
        <fullName evidence="1">Uncharacterized protein</fullName>
    </submittedName>
</protein>
<dbReference type="Pfam" id="PF01067">
    <property type="entry name" value="Calpain_III"/>
    <property type="match status" value="1"/>
</dbReference>
<sequence length="107" mass="12308">MNDSDEVLLSLVRKYNRDPLTMVIEPDLSPLSIGLGLFKIENNRPVKSHTLAFCQVIHVEPSRPYRVCLIRARLTVGRYLVVPFLEQPLSTAAYLLRLYLPKRSESR</sequence>